<protein>
    <recommendedName>
        <fullName evidence="5">F-box domain-containing protein</fullName>
    </recommendedName>
</protein>
<feature type="domain" description="F-box" evidence="5">
    <location>
        <begin position="682"/>
        <end position="728"/>
    </location>
</feature>
<dbReference type="PRINTS" id="PR00407">
    <property type="entry name" value="EUMOPTERIN"/>
</dbReference>
<dbReference type="Gene3D" id="1.20.1280.50">
    <property type="match status" value="1"/>
</dbReference>
<dbReference type="InterPro" id="IPR008335">
    <property type="entry name" value="Mopterin_OxRdtase_euk"/>
</dbReference>
<dbReference type="Pfam" id="PF03404">
    <property type="entry name" value="Mo-co_dimer"/>
    <property type="match status" value="2"/>
</dbReference>
<dbReference type="InterPro" id="IPR005066">
    <property type="entry name" value="MoCF_OxRdtse_dimer"/>
</dbReference>
<dbReference type="PROSITE" id="PS50181">
    <property type="entry name" value="FBOX"/>
    <property type="match status" value="1"/>
</dbReference>
<dbReference type="GO" id="GO:0008482">
    <property type="term" value="F:sulfite oxidase activity"/>
    <property type="evidence" value="ECO:0007669"/>
    <property type="project" value="TreeGrafter"/>
</dbReference>
<dbReference type="InterPro" id="IPR001810">
    <property type="entry name" value="F-box_dom"/>
</dbReference>
<dbReference type="Gene3D" id="3.90.420.10">
    <property type="entry name" value="Oxidoreductase, molybdopterin-binding domain"/>
    <property type="match status" value="1"/>
</dbReference>
<dbReference type="InterPro" id="IPR036374">
    <property type="entry name" value="OxRdtase_Mopterin-bd_sf"/>
</dbReference>
<evidence type="ECO:0000256" key="3">
    <source>
        <dbReference type="ARBA" id="ARBA00022723"/>
    </source>
</evidence>
<dbReference type="GO" id="GO:0030151">
    <property type="term" value="F:molybdenum ion binding"/>
    <property type="evidence" value="ECO:0007669"/>
    <property type="project" value="InterPro"/>
</dbReference>
<evidence type="ECO:0000256" key="2">
    <source>
        <dbReference type="ARBA" id="ARBA00022505"/>
    </source>
</evidence>
<dbReference type="STRING" id="205917.A0A4Y9YZE5"/>
<organism evidence="6 7">
    <name type="scientific">Dentipellis fragilis</name>
    <dbReference type="NCBI Taxonomy" id="205917"/>
    <lineage>
        <taxon>Eukaryota</taxon>
        <taxon>Fungi</taxon>
        <taxon>Dikarya</taxon>
        <taxon>Basidiomycota</taxon>
        <taxon>Agaricomycotina</taxon>
        <taxon>Agaricomycetes</taxon>
        <taxon>Russulales</taxon>
        <taxon>Hericiaceae</taxon>
        <taxon>Dentipellis</taxon>
    </lineage>
</organism>
<evidence type="ECO:0000256" key="4">
    <source>
        <dbReference type="ARBA" id="ARBA00023002"/>
    </source>
</evidence>
<accession>A0A4Y9YZE5</accession>
<name>A0A4Y9YZE5_9AGAM</name>
<dbReference type="SUPFAM" id="SSF81383">
    <property type="entry name" value="F-box domain"/>
    <property type="match status" value="1"/>
</dbReference>
<dbReference type="SUPFAM" id="SSF81296">
    <property type="entry name" value="E set domains"/>
    <property type="match status" value="1"/>
</dbReference>
<proteinExistence type="predicted"/>
<comment type="caution">
    <text evidence="6">The sequence shown here is derived from an EMBL/GenBank/DDBJ whole genome shotgun (WGS) entry which is preliminary data.</text>
</comment>
<keyword evidence="7" id="KW-1185">Reference proteome</keyword>
<dbReference type="Pfam" id="PF12937">
    <property type="entry name" value="F-box-like"/>
    <property type="match status" value="1"/>
</dbReference>
<dbReference type="AlphaFoldDB" id="A0A4Y9YZE5"/>
<evidence type="ECO:0000256" key="1">
    <source>
        <dbReference type="ARBA" id="ARBA00001924"/>
    </source>
</evidence>
<dbReference type="SUPFAM" id="SSF56524">
    <property type="entry name" value="Oxidoreductase molybdopterin-binding domain"/>
    <property type="match status" value="1"/>
</dbReference>
<dbReference type="CDD" id="cd02110">
    <property type="entry name" value="SO_family_Moco_dimer"/>
    <property type="match status" value="1"/>
</dbReference>
<sequence length="1199" mass="135693">MAPVADETWNGTPLSQLFPEEKEGWRGYIEWEKYPERKEIARQLLNSREFPDCPEFQFVPLPDTNPILFGERWRQYHEALGLSRIVDYSWETVLREKPDMIHLLAFPYNGETRRPALLENKITDNKCHLCAYLLITALPVADLCVAANSIRNHGGVPDIDADVYEVEIGGLVNKPVKISLKDLQDPEKFPQVEVTVTIQCSGTRRIEQIQQYPGDGDELINAPWGEGAIGTAVYRGVPLKKVLKLACGGVQPECQHLEFIGADTYFKKGDVFNYAVSVPYRKVRMNEEVILAWEMNGKPLPKIHGYPLRLVITGYIGARSCKWVTRINALKEPSMGPVQAQEYLYFTEQIGKQNGKYSNGFSIQNMPVSRGFLRSAIITPLDKQVIVHDGSIELKGWAYSGGGNWVERVEVSNDGTYHAWRLWSIKLPVDAEGWLEFCVRTWDSSNNTQPTFVRSAWNWDLHVTSSCHRIKIYSINMSRPATRARLEQIRAHGGKDFEPLTQPLHFELESREDYLEAMRKRPQAGAPTNCSLQVTRHDTALLDVCLDTFNWSSGGLLSLQLFYYHSLFLSAGKKSLPTQKKVLLLSLRPGRRSTLAIIHRTTIVMSTSNCMDGPKQPTCNPLLGTTLWRTCFHRCIIRDAITTMQVPPGNLTPISHHPRCRPIYTSLFAVLPTYSAPSPPPLDPTSKLPNEILSNIFERLDTRSLVRSGQVSRRWRDITKNNSLHKYDIALEAAGLINGPPASFSAKERLRIIERYKAAWHTFPPESSIIMKALPASDAENLLVRASENVVAQANPGEQSISFTSFFSLRLQARHPLHGITYDLPFSIDEFCIDVAQDLLVLIQQPHDFRNNSGADCYLQMHVYYLSAGDAHPSTADESKFFVLPVPDKWVLFSLGRWRRCAANIAGDHVLIRYSEHVDAIGPYGYSFVVVFNWKLGETRLLLQSKSHISFECCFLDANHIIAIDSHATSRRGLRVYDLTTATAIWTTDDIGAYCCHFELPKALTWVPFAMYELNSSTTFHSWDHLSVDNPYLADSLIRVKSRGIEITVHSSSFMRLVYSATSSRHTYRWDEWGPGNAHVAEISGRNVYHPCAMTGVCSVHLERRGEEMYLDIQIFDTRCPRTTGRKTSWWQWPSVFSTSLPIIQQSVRVADLDPFESFPIPDILVTEDAVMIVSDILRWDGEYGIIAILPLVSGGSLQ</sequence>
<dbReference type="PANTHER" id="PTHR19372">
    <property type="entry name" value="SULFITE REDUCTASE"/>
    <property type="match status" value="1"/>
</dbReference>
<dbReference type="PANTHER" id="PTHR19372:SF6">
    <property type="entry name" value="SULFITE OXIDASE"/>
    <property type="match status" value="1"/>
</dbReference>
<dbReference type="InterPro" id="IPR000572">
    <property type="entry name" value="OxRdtase_Mopterin-bd_dom"/>
</dbReference>
<dbReference type="GO" id="GO:0006790">
    <property type="term" value="P:sulfur compound metabolic process"/>
    <property type="evidence" value="ECO:0007669"/>
    <property type="project" value="TreeGrafter"/>
</dbReference>
<comment type="cofactor">
    <cofactor evidence="1">
        <name>Mo-molybdopterin</name>
        <dbReference type="ChEBI" id="CHEBI:71302"/>
    </cofactor>
</comment>
<dbReference type="CDD" id="cd09917">
    <property type="entry name" value="F-box_SF"/>
    <property type="match status" value="1"/>
</dbReference>
<dbReference type="InterPro" id="IPR036047">
    <property type="entry name" value="F-box-like_dom_sf"/>
</dbReference>
<dbReference type="Gene3D" id="2.60.40.650">
    <property type="match status" value="2"/>
</dbReference>
<dbReference type="GO" id="GO:0005739">
    <property type="term" value="C:mitochondrion"/>
    <property type="evidence" value="ECO:0007669"/>
    <property type="project" value="TreeGrafter"/>
</dbReference>
<dbReference type="EMBL" id="SEOQ01000205">
    <property type="protein sequence ID" value="TFY66961.1"/>
    <property type="molecule type" value="Genomic_DNA"/>
</dbReference>
<dbReference type="SMART" id="SM00256">
    <property type="entry name" value="FBOX"/>
    <property type="match status" value="1"/>
</dbReference>
<evidence type="ECO:0000313" key="7">
    <source>
        <dbReference type="Proteomes" id="UP000298327"/>
    </source>
</evidence>
<evidence type="ECO:0000313" key="6">
    <source>
        <dbReference type="EMBL" id="TFY66961.1"/>
    </source>
</evidence>
<dbReference type="OrthoDB" id="10051395at2759"/>
<evidence type="ECO:0000259" key="5">
    <source>
        <dbReference type="PROSITE" id="PS50181"/>
    </source>
</evidence>
<dbReference type="InterPro" id="IPR014756">
    <property type="entry name" value="Ig_E-set"/>
</dbReference>
<dbReference type="GO" id="GO:0043546">
    <property type="term" value="F:molybdopterin cofactor binding"/>
    <property type="evidence" value="ECO:0007669"/>
    <property type="project" value="TreeGrafter"/>
</dbReference>
<gene>
    <name evidence="6" type="ORF">EVG20_g4133</name>
</gene>
<dbReference type="GO" id="GO:0020037">
    <property type="term" value="F:heme binding"/>
    <property type="evidence" value="ECO:0007669"/>
    <property type="project" value="TreeGrafter"/>
</dbReference>
<dbReference type="Pfam" id="PF00174">
    <property type="entry name" value="Oxidored_molyb"/>
    <property type="match status" value="1"/>
</dbReference>
<keyword evidence="2" id="KW-0500">Molybdenum</keyword>
<reference evidence="6 7" key="1">
    <citation type="submission" date="2019-02" db="EMBL/GenBank/DDBJ databases">
        <title>Genome sequencing of the rare red list fungi Dentipellis fragilis.</title>
        <authorList>
            <person name="Buettner E."/>
            <person name="Kellner H."/>
        </authorList>
    </citation>
    <scope>NUCLEOTIDE SEQUENCE [LARGE SCALE GENOMIC DNA]</scope>
    <source>
        <strain evidence="6 7">DSM 105465</strain>
    </source>
</reference>
<keyword evidence="4" id="KW-0560">Oxidoreductase</keyword>
<keyword evidence="3" id="KW-0479">Metal-binding</keyword>
<dbReference type="Proteomes" id="UP000298327">
    <property type="component" value="Unassembled WGS sequence"/>
</dbReference>